<dbReference type="SMART" id="SM00530">
    <property type="entry name" value="HTH_XRE"/>
    <property type="match status" value="1"/>
</dbReference>
<gene>
    <name evidence="5" type="ORF">I4Q42_22620</name>
</gene>
<dbReference type="SUPFAM" id="SSF47413">
    <property type="entry name" value="lambda repressor-like DNA-binding domains"/>
    <property type="match status" value="1"/>
</dbReference>
<evidence type="ECO:0000259" key="4">
    <source>
        <dbReference type="PROSITE" id="PS50943"/>
    </source>
</evidence>
<sequence length="99" mass="10846">MKNDDFNGIMTGLADAKAFVDNPASAAGYRVHVPHDVNVKAIRQRLGLSQAGFAARFGFPRATIADWEQQRRKPEASARVLLTIIDREPEAVERALTAA</sequence>
<evidence type="ECO:0000256" key="3">
    <source>
        <dbReference type="ARBA" id="ARBA00023163"/>
    </source>
</evidence>
<evidence type="ECO:0000313" key="5">
    <source>
        <dbReference type="EMBL" id="MBI1686469.1"/>
    </source>
</evidence>
<dbReference type="Gene3D" id="1.10.260.40">
    <property type="entry name" value="lambda repressor-like DNA-binding domains"/>
    <property type="match status" value="1"/>
</dbReference>
<dbReference type="Proteomes" id="UP000639859">
    <property type="component" value="Unassembled WGS sequence"/>
</dbReference>
<dbReference type="RefSeq" id="WP_198578356.1">
    <property type="nucleotide sequence ID" value="NZ_JADWOX010000022.1"/>
</dbReference>
<dbReference type="PANTHER" id="PTHR36511:SF4">
    <property type="entry name" value="ANTITOXIN MQSA"/>
    <property type="match status" value="1"/>
</dbReference>
<evidence type="ECO:0000256" key="2">
    <source>
        <dbReference type="ARBA" id="ARBA00023125"/>
    </source>
</evidence>
<dbReference type="PROSITE" id="PS50943">
    <property type="entry name" value="HTH_CROC1"/>
    <property type="match status" value="1"/>
</dbReference>
<organism evidence="5 6">
    <name type="scientific">Caulobacter hibisci</name>
    <dbReference type="NCBI Taxonomy" id="2035993"/>
    <lineage>
        <taxon>Bacteria</taxon>
        <taxon>Pseudomonadati</taxon>
        <taxon>Pseudomonadota</taxon>
        <taxon>Alphaproteobacteria</taxon>
        <taxon>Caulobacterales</taxon>
        <taxon>Caulobacteraceae</taxon>
        <taxon>Caulobacter</taxon>
    </lineage>
</organism>
<dbReference type="EMBL" id="JADWOX010000022">
    <property type="protein sequence ID" value="MBI1686469.1"/>
    <property type="molecule type" value="Genomic_DNA"/>
</dbReference>
<accession>A0ABS0T3Q9</accession>
<dbReference type="InterPro" id="IPR010982">
    <property type="entry name" value="Lambda_DNA-bd_dom_sf"/>
</dbReference>
<keyword evidence="2" id="KW-0238">DNA-binding</keyword>
<proteinExistence type="predicted"/>
<feature type="domain" description="HTH cro/C1-type" evidence="4">
    <location>
        <begin position="39"/>
        <end position="74"/>
    </location>
</feature>
<keyword evidence="3" id="KW-0804">Transcription</keyword>
<dbReference type="PANTHER" id="PTHR36511">
    <property type="entry name" value="MERR FAMILY BACTERIAL REGULATORY PROTEIN"/>
    <property type="match status" value="1"/>
</dbReference>
<name>A0ABS0T3Q9_9CAUL</name>
<dbReference type="InterPro" id="IPR001387">
    <property type="entry name" value="Cro/C1-type_HTH"/>
</dbReference>
<evidence type="ECO:0000256" key="1">
    <source>
        <dbReference type="ARBA" id="ARBA00023015"/>
    </source>
</evidence>
<dbReference type="CDD" id="cd00093">
    <property type="entry name" value="HTH_XRE"/>
    <property type="match status" value="1"/>
</dbReference>
<protein>
    <submittedName>
        <fullName evidence="5">Helix-turn-helix domain-containing protein</fullName>
    </submittedName>
</protein>
<reference evidence="5 6" key="1">
    <citation type="submission" date="2020-11" db="EMBL/GenBank/DDBJ databases">
        <title>genome sequence of strain KACC 18849.</title>
        <authorList>
            <person name="Gao J."/>
            <person name="Zhang X."/>
        </authorList>
    </citation>
    <scope>NUCLEOTIDE SEQUENCE [LARGE SCALE GENOMIC DNA]</scope>
    <source>
        <strain evidence="5 6">KACC 18849</strain>
    </source>
</reference>
<keyword evidence="1" id="KW-0805">Transcription regulation</keyword>
<comment type="caution">
    <text evidence="5">The sequence shown here is derived from an EMBL/GenBank/DDBJ whole genome shotgun (WGS) entry which is preliminary data.</text>
</comment>
<dbReference type="InterPro" id="IPR052359">
    <property type="entry name" value="HTH-type_reg/antitoxin"/>
</dbReference>
<dbReference type="Pfam" id="PF01381">
    <property type="entry name" value="HTH_3"/>
    <property type="match status" value="1"/>
</dbReference>
<evidence type="ECO:0000313" key="6">
    <source>
        <dbReference type="Proteomes" id="UP000639859"/>
    </source>
</evidence>
<keyword evidence="6" id="KW-1185">Reference proteome</keyword>